<comment type="caution">
    <text evidence="8">The sequence shown here is derived from an EMBL/GenBank/DDBJ whole genome shotgun (WGS) entry which is preliminary data.</text>
</comment>
<gene>
    <name evidence="8" type="ORF">KS407_13535</name>
</gene>
<dbReference type="EMBL" id="JAHQCR010000053">
    <property type="protein sequence ID" value="MBU9722451.1"/>
    <property type="molecule type" value="Genomic_DNA"/>
</dbReference>
<comment type="subcellular location">
    <subcellularLocation>
        <location evidence="1">Membrane</location>
    </subcellularLocation>
</comment>
<evidence type="ECO:0000256" key="1">
    <source>
        <dbReference type="ARBA" id="ARBA00004370"/>
    </source>
</evidence>
<evidence type="ECO:0000313" key="9">
    <source>
        <dbReference type="Proteomes" id="UP000790580"/>
    </source>
</evidence>
<dbReference type="GO" id="GO:0009003">
    <property type="term" value="F:signal peptidase activity"/>
    <property type="evidence" value="ECO:0007669"/>
    <property type="project" value="UniProtKB-EC"/>
</dbReference>
<dbReference type="NCBIfam" id="NF046067">
    <property type="entry name" value="SigPepSipWBacil"/>
    <property type="match status" value="1"/>
</dbReference>
<evidence type="ECO:0000313" key="8">
    <source>
        <dbReference type="EMBL" id="MBU9722451.1"/>
    </source>
</evidence>
<dbReference type="NCBIfam" id="TIGR02228">
    <property type="entry name" value="sigpep_I_arch"/>
    <property type="match status" value="1"/>
</dbReference>
<feature type="region of interest" description="Disordered" evidence="6">
    <location>
        <begin position="182"/>
        <end position="203"/>
    </location>
</feature>
<dbReference type="Proteomes" id="UP000790580">
    <property type="component" value="Unassembled WGS sequence"/>
</dbReference>
<dbReference type="EC" id="3.4.21.89" evidence="5"/>
<dbReference type="PANTHER" id="PTHR10806:SF6">
    <property type="entry name" value="SIGNAL PEPTIDASE COMPLEX CATALYTIC SUBUNIT SEC11"/>
    <property type="match status" value="1"/>
</dbReference>
<evidence type="ECO:0000256" key="7">
    <source>
        <dbReference type="SAM" id="Phobius"/>
    </source>
</evidence>
<name>A0ABS6JV79_9BACI</name>
<evidence type="ECO:0000256" key="5">
    <source>
        <dbReference type="NCBIfam" id="TIGR02228"/>
    </source>
</evidence>
<evidence type="ECO:0000256" key="6">
    <source>
        <dbReference type="SAM" id="MobiDB-lite"/>
    </source>
</evidence>
<protein>
    <recommendedName>
        <fullName evidence="5">Signal peptidase I</fullName>
        <ecNumber evidence="5">3.4.21.89</ecNumber>
    </recommendedName>
</protein>
<dbReference type="InterPro" id="IPR036286">
    <property type="entry name" value="LexA/Signal_pep-like_sf"/>
</dbReference>
<accession>A0ABS6JV79</accession>
<keyword evidence="8" id="KW-0378">Hydrolase</keyword>
<evidence type="ECO:0000256" key="4">
    <source>
        <dbReference type="ARBA" id="ARBA00023136"/>
    </source>
</evidence>
<dbReference type="CDD" id="cd06462">
    <property type="entry name" value="Peptidase_S24_S26"/>
    <property type="match status" value="1"/>
</dbReference>
<sequence>MKQLKILKKITSGFITFALFVSLIFMVFVVITTQASGGEPEVFGYQIKTVLSGSMEPEFKTGSIIAVEPGGDMTRFQEGDIITFMERENMLITHRIIDVIHSGDHVMYETKGDANAAPDSELVLSENVVAKYSGFTIPYVGYIASFAQSKEGGALLLIVPGLLLIFYAGFTIWQGISEMERTNKRKDRSERTRELEELSESLK</sequence>
<dbReference type="PRINTS" id="PR00728">
    <property type="entry name" value="SIGNALPTASE"/>
</dbReference>
<feature type="transmembrane region" description="Helical" evidence="7">
    <location>
        <begin position="12"/>
        <end position="31"/>
    </location>
</feature>
<proteinExistence type="predicted"/>
<dbReference type="InterPro" id="IPR001733">
    <property type="entry name" value="Peptidase_S26B"/>
</dbReference>
<keyword evidence="3 7" id="KW-1133">Transmembrane helix</keyword>
<reference evidence="8 9" key="1">
    <citation type="submission" date="2021-06" db="EMBL/GenBank/DDBJ databases">
        <title>Bacillus sp. RD4P76, an endophyte from a halophyte.</title>
        <authorList>
            <person name="Sun J.-Q."/>
        </authorList>
    </citation>
    <scope>NUCLEOTIDE SEQUENCE [LARGE SCALE GENOMIC DNA]</scope>
    <source>
        <strain evidence="8 9">JCM 17098</strain>
    </source>
</reference>
<dbReference type="PANTHER" id="PTHR10806">
    <property type="entry name" value="SIGNAL PEPTIDASE COMPLEX CATALYTIC SUBUNIT SEC11"/>
    <property type="match status" value="1"/>
</dbReference>
<evidence type="ECO:0000256" key="2">
    <source>
        <dbReference type="ARBA" id="ARBA00022692"/>
    </source>
</evidence>
<keyword evidence="2 7" id="KW-0812">Transmembrane</keyword>
<evidence type="ECO:0000256" key="3">
    <source>
        <dbReference type="ARBA" id="ARBA00022989"/>
    </source>
</evidence>
<feature type="transmembrane region" description="Helical" evidence="7">
    <location>
        <begin position="154"/>
        <end position="176"/>
    </location>
</feature>
<dbReference type="SUPFAM" id="SSF51306">
    <property type="entry name" value="LexA/Signal peptidase"/>
    <property type="match status" value="1"/>
</dbReference>
<keyword evidence="4 7" id="KW-0472">Membrane</keyword>
<dbReference type="RefSeq" id="WP_088074832.1">
    <property type="nucleotide sequence ID" value="NZ_JAHQCR010000053.1"/>
</dbReference>
<keyword evidence="9" id="KW-1185">Reference proteome</keyword>
<organism evidence="8 9">
    <name type="scientific">Evansella alkalicola</name>
    <dbReference type="NCBI Taxonomy" id="745819"/>
    <lineage>
        <taxon>Bacteria</taxon>
        <taxon>Bacillati</taxon>
        <taxon>Bacillota</taxon>
        <taxon>Bacilli</taxon>
        <taxon>Bacillales</taxon>
        <taxon>Bacillaceae</taxon>
        <taxon>Evansella</taxon>
    </lineage>
</organism>